<evidence type="ECO:0000256" key="1">
    <source>
        <dbReference type="SAM" id="MobiDB-lite"/>
    </source>
</evidence>
<feature type="transmembrane region" description="Helical" evidence="2">
    <location>
        <begin position="20"/>
        <end position="46"/>
    </location>
</feature>
<keyword evidence="2" id="KW-0812">Transmembrane</keyword>
<feature type="transmembrane region" description="Helical" evidence="2">
    <location>
        <begin position="66"/>
        <end position="91"/>
    </location>
</feature>
<feature type="region of interest" description="Disordered" evidence="1">
    <location>
        <begin position="183"/>
        <end position="214"/>
    </location>
</feature>
<keyword evidence="2" id="KW-0472">Membrane</keyword>
<proteinExistence type="predicted"/>
<sequence length="214" mass="24319">MIKNRKVYIVDPELQYSMMFEIMALCCLTVTIFSLTGLIVFAHYLGYINGNPDLWENVSQIMEYAWSNYAIFILLVTLAILYISGALAILVTHQIAGPVYRFLNILEKLEKGDFSEDFKLRKGDHLQQVAEKIRLMMKSNVSNISLIRTAISEMENESITSPVAREKLKVICEIAESYILPGDPIPEPINEMEPTNPETISNPSERLSENPDQN</sequence>
<organism evidence="3 4">
    <name type="scientific">Candidatus Wallbacteria bacterium HGW-Wallbacteria-1</name>
    <dbReference type="NCBI Taxonomy" id="2013854"/>
    <lineage>
        <taxon>Bacteria</taxon>
        <taxon>Candidatus Walliibacteriota</taxon>
    </lineage>
</organism>
<accession>A0A2N1PSE8</accession>
<evidence type="ECO:0000313" key="3">
    <source>
        <dbReference type="EMBL" id="PKK91264.1"/>
    </source>
</evidence>
<dbReference type="Proteomes" id="UP000233256">
    <property type="component" value="Unassembled WGS sequence"/>
</dbReference>
<evidence type="ECO:0000313" key="4">
    <source>
        <dbReference type="Proteomes" id="UP000233256"/>
    </source>
</evidence>
<feature type="compositionally biased region" description="Polar residues" evidence="1">
    <location>
        <begin position="196"/>
        <end position="214"/>
    </location>
</feature>
<gene>
    <name evidence="3" type="ORF">CVV64_05700</name>
</gene>
<evidence type="ECO:0000256" key="2">
    <source>
        <dbReference type="SAM" id="Phobius"/>
    </source>
</evidence>
<comment type="caution">
    <text evidence="3">The sequence shown here is derived from an EMBL/GenBank/DDBJ whole genome shotgun (WGS) entry which is preliminary data.</text>
</comment>
<dbReference type="AlphaFoldDB" id="A0A2N1PSE8"/>
<keyword evidence="2" id="KW-1133">Transmembrane helix</keyword>
<evidence type="ECO:0008006" key="5">
    <source>
        <dbReference type="Google" id="ProtNLM"/>
    </source>
</evidence>
<dbReference type="Gene3D" id="6.10.340.10">
    <property type="match status" value="1"/>
</dbReference>
<name>A0A2N1PSE8_9BACT</name>
<reference evidence="3 4" key="1">
    <citation type="journal article" date="2017" name="ISME J.">
        <title>Potential for microbial H2 and metal transformations associated with novel bacteria and archaea in deep terrestrial subsurface sediments.</title>
        <authorList>
            <person name="Hernsdorf A.W."/>
            <person name="Amano Y."/>
            <person name="Miyakawa K."/>
            <person name="Ise K."/>
            <person name="Suzuki Y."/>
            <person name="Anantharaman K."/>
            <person name="Probst A."/>
            <person name="Burstein D."/>
            <person name="Thomas B.C."/>
            <person name="Banfield J.F."/>
        </authorList>
    </citation>
    <scope>NUCLEOTIDE SEQUENCE [LARGE SCALE GENOMIC DNA]</scope>
    <source>
        <strain evidence="3">HGW-Wallbacteria-1</strain>
    </source>
</reference>
<protein>
    <recommendedName>
        <fullName evidence="5">HAMP domain-containing protein</fullName>
    </recommendedName>
</protein>
<dbReference type="EMBL" id="PGXC01000003">
    <property type="protein sequence ID" value="PKK91264.1"/>
    <property type="molecule type" value="Genomic_DNA"/>
</dbReference>